<evidence type="ECO:0000256" key="18">
    <source>
        <dbReference type="ARBA" id="ARBA00060592"/>
    </source>
</evidence>
<keyword evidence="8 22" id="KW-0436">Ligase</keyword>
<dbReference type="Gene3D" id="3.30.470.20">
    <property type="entry name" value="ATP-grasp fold, B domain"/>
    <property type="match status" value="1"/>
</dbReference>
<feature type="binding site" evidence="24">
    <location>
        <position position="147"/>
    </location>
    <ligand>
        <name>ATP</name>
        <dbReference type="ChEBI" id="CHEBI:30616"/>
    </ligand>
</feature>
<dbReference type="GO" id="GO:0071555">
    <property type="term" value="P:cell wall organization"/>
    <property type="evidence" value="ECO:0007669"/>
    <property type="project" value="UniProtKB-KW"/>
</dbReference>
<feature type="active site" evidence="23">
    <location>
        <position position="17"/>
    </location>
</feature>
<feature type="binding site" evidence="24">
    <location>
        <begin position="230"/>
        <end position="237"/>
    </location>
    <ligand>
        <name>ATP</name>
        <dbReference type="ChEBI" id="CHEBI:30616"/>
    </ligand>
</feature>
<dbReference type="GO" id="GO:0005829">
    <property type="term" value="C:cytosol"/>
    <property type="evidence" value="ECO:0007669"/>
    <property type="project" value="TreeGrafter"/>
</dbReference>
<feature type="binding site" evidence="25">
    <location>
        <position position="324"/>
    </location>
    <ligand>
        <name>Mg(2+)</name>
        <dbReference type="ChEBI" id="CHEBI:18420"/>
        <label>1</label>
    </ligand>
</feature>
<keyword evidence="9 25" id="KW-0479">Metal-binding</keyword>
<evidence type="ECO:0000256" key="8">
    <source>
        <dbReference type="ARBA" id="ARBA00022598"/>
    </source>
</evidence>
<keyword evidence="11 26" id="KW-0067">ATP-binding</keyword>
<evidence type="ECO:0000256" key="11">
    <source>
        <dbReference type="ARBA" id="ARBA00022840"/>
    </source>
</evidence>
<dbReference type="GO" id="GO:0008360">
    <property type="term" value="P:regulation of cell shape"/>
    <property type="evidence" value="ECO:0007669"/>
    <property type="project" value="UniProtKB-KW"/>
</dbReference>
<evidence type="ECO:0000256" key="19">
    <source>
        <dbReference type="ARBA" id="ARBA00068427"/>
    </source>
</evidence>
<dbReference type="Gene3D" id="3.40.50.20">
    <property type="match status" value="1"/>
</dbReference>
<dbReference type="InterPro" id="IPR011127">
    <property type="entry name" value="Dala_Dala_lig_N"/>
</dbReference>
<comment type="function">
    <text evidence="2 22">Cell wall formation.</text>
</comment>
<dbReference type="EC" id="6.3.2.4" evidence="6 22"/>
<feature type="active site" evidence="23">
    <location>
        <position position="335"/>
    </location>
</feature>
<keyword evidence="12 25" id="KW-0460">Magnesium</keyword>
<keyword evidence="10 24" id="KW-0547">Nucleotide-binding</keyword>
<comment type="caution">
    <text evidence="28">The sequence shown here is derived from an EMBL/GenBank/DDBJ whole genome shotgun (WGS) entry which is preliminary data.</text>
</comment>
<sequence length="387" mass="42487">MTEKIRLALLYGGKSGEHEVSIQTAFSVLNALDLSRYEPIPTYITLDGTWIQGETITRPPASPEQLRLDGQNGSCRLAVQGLSGIFPACRSVAPPGQPKGSPQDVDVVFPLLHGPNGEDGTVQGLLELADIPYVGSGVLASAVGMDKAMMKTVFASRGLPQVDYLVYTRNHWEKNRSGVLEEIIDRLGLPCFVKPANLGSSVGISKPKTKEELLTAMDTASRFDRKIIVEAYVDAREIEVAILGNDEPLASIPGEIIPSKEFYDYEAKYLDGQSALIIPAELPESTVRQIQEMAIEAFKAIDASGLSRVDFFLCRSDGRVLINEINTMPGFTQYSMYPLLWQHSGISYPQLIDRLIQLALERHEEKKKTQIFPDSLSSSPVSSTKKT</sequence>
<dbReference type="InterPro" id="IPR005905">
    <property type="entry name" value="D_ala_D_ala"/>
</dbReference>
<evidence type="ECO:0000256" key="9">
    <source>
        <dbReference type="ARBA" id="ARBA00022723"/>
    </source>
</evidence>
<dbReference type="PANTHER" id="PTHR23132:SF25">
    <property type="entry name" value="D-ALANINE--D-ALANINE LIGASE A"/>
    <property type="match status" value="1"/>
</dbReference>
<dbReference type="Pfam" id="PF01820">
    <property type="entry name" value="Dala_Dala_lig_N"/>
    <property type="match status" value="1"/>
</dbReference>
<evidence type="ECO:0000256" key="14">
    <source>
        <dbReference type="ARBA" id="ARBA00022984"/>
    </source>
</evidence>
<feature type="binding site" evidence="25">
    <location>
        <position position="324"/>
    </location>
    <ligand>
        <name>Mg(2+)</name>
        <dbReference type="ChEBI" id="CHEBI:18420"/>
        <label>2</label>
    </ligand>
</feature>
<evidence type="ECO:0000256" key="15">
    <source>
        <dbReference type="ARBA" id="ARBA00023211"/>
    </source>
</evidence>
<dbReference type="UniPathway" id="UPA00219"/>
<dbReference type="GO" id="GO:0009252">
    <property type="term" value="P:peptidoglycan biosynthetic process"/>
    <property type="evidence" value="ECO:0007669"/>
    <property type="project" value="UniProtKB-UniRule"/>
</dbReference>
<dbReference type="InterPro" id="IPR011095">
    <property type="entry name" value="Dala_Dala_lig_C"/>
</dbReference>
<dbReference type="Pfam" id="PF07478">
    <property type="entry name" value="Dala_Dala_lig_C"/>
    <property type="match status" value="1"/>
</dbReference>
<evidence type="ECO:0000256" key="5">
    <source>
        <dbReference type="ARBA" id="ARBA00010871"/>
    </source>
</evidence>
<dbReference type="PROSITE" id="PS00844">
    <property type="entry name" value="DALA_DALA_LIGASE_2"/>
    <property type="match status" value="1"/>
</dbReference>
<dbReference type="FunFam" id="3.30.470.20:FF:000008">
    <property type="entry name" value="D-alanine--D-alanine ligase"/>
    <property type="match status" value="1"/>
</dbReference>
<evidence type="ECO:0000256" key="7">
    <source>
        <dbReference type="ARBA" id="ARBA00022490"/>
    </source>
</evidence>
<comment type="subcellular location">
    <subcellularLocation>
        <location evidence="3 22">Cytoplasm</location>
    </subcellularLocation>
</comment>
<accession>A0A1Y3PHN8</accession>
<feature type="binding site" evidence="24">
    <location>
        <begin position="323"/>
        <end position="324"/>
    </location>
    <ligand>
        <name>ATP</name>
        <dbReference type="ChEBI" id="CHEBI:30616"/>
    </ligand>
</feature>
<dbReference type="NCBIfam" id="TIGR01205">
    <property type="entry name" value="D_ala_D_alaTIGR"/>
    <property type="match status" value="1"/>
</dbReference>
<evidence type="ECO:0000256" key="4">
    <source>
        <dbReference type="ARBA" id="ARBA00004752"/>
    </source>
</evidence>
<dbReference type="GO" id="GO:0008716">
    <property type="term" value="F:D-alanine-D-alanine ligase activity"/>
    <property type="evidence" value="ECO:0007669"/>
    <property type="project" value="UniProtKB-UniRule"/>
</dbReference>
<feature type="binding site" evidence="24">
    <location>
        <begin position="192"/>
        <end position="194"/>
    </location>
    <ligand>
        <name>ATP</name>
        <dbReference type="ChEBI" id="CHEBI:30616"/>
    </ligand>
</feature>
<dbReference type="InterPro" id="IPR013815">
    <property type="entry name" value="ATP_grasp_subdomain_1"/>
</dbReference>
<evidence type="ECO:0000256" key="2">
    <source>
        <dbReference type="ARBA" id="ARBA00003921"/>
    </source>
</evidence>
<evidence type="ECO:0000256" key="25">
    <source>
        <dbReference type="PIRSR" id="PIRSR039102-3"/>
    </source>
</evidence>
<dbReference type="InterPro" id="IPR000291">
    <property type="entry name" value="D-Ala_lig_Van_CS"/>
</dbReference>
<name>A0A1Y3PHN8_9BACI</name>
<dbReference type="EMBL" id="LZRT01000085">
    <property type="protein sequence ID" value="OUM86861.1"/>
    <property type="molecule type" value="Genomic_DNA"/>
</dbReference>
<evidence type="ECO:0000256" key="17">
    <source>
        <dbReference type="ARBA" id="ARBA00047614"/>
    </source>
</evidence>
<keyword evidence="15 25" id="KW-0464">Manganese</keyword>
<evidence type="ECO:0000256" key="10">
    <source>
        <dbReference type="ARBA" id="ARBA00022741"/>
    </source>
</evidence>
<dbReference type="Proteomes" id="UP000196475">
    <property type="component" value="Unassembled WGS sequence"/>
</dbReference>
<protein>
    <recommendedName>
        <fullName evidence="19 22">D-alanine--D-alanine ligase</fullName>
        <ecNumber evidence="6 22">6.3.2.4</ecNumber>
    </recommendedName>
    <alternativeName>
        <fullName evidence="21 22">D-Ala-D-Ala ligase</fullName>
    </alternativeName>
    <alternativeName>
        <fullName evidence="20 22">D-alanylalanine synthetase</fullName>
    </alternativeName>
</protein>
<dbReference type="GO" id="GO:0046872">
    <property type="term" value="F:metal ion binding"/>
    <property type="evidence" value="ECO:0007669"/>
    <property type="project" value="UniProtKB-KW"/>
</dbReference>
<dbReference type="Gene3D" id="3.30.1490.20">
    <property type="entry name" value="ATP-grasp fold, A domain"/>
    <property type="match status" value="1"/>
</dbReference>
<comment type="cofactor">
    <cofactor evidence="25">
        <name>Mg(2+)</name>
        <dbReference type="ChEBI" id="CHEBI:18420"/>
    </cofactor>
    <cofactor evidence="25">
        <name>Mn(2+)</name>
        <dbReference type="ChEBI" id="CHEBI:29035"/>
    </cofactor>
    <text evidence="25">Binds 2 magnesium or manganese ions per subunit.</text>
</comment>
<evidence type="ECO:0000256" key="6">
    <source>
        <dbReference type="ARBA" id="ARBA00012216"/>
    </source>
</evidence>
<evidence type="ECO:0000313" key="29">
    <source>
        <dbReference type="Proteomes" id="UP000196475"/>
    </source>
</evidence>
<evidence type="ECO:0000256" key="23">
    <source>
        <dbReference type="PIRSR" id="PIRSR039102-1"/>
    </source>
</evidence>
<dbReference type="PIRSF" id="PIRSF039102">
    <property type="entry name" value="Ddl/VanB"/>
    <property type="match status" value="1"/>
</dbReference>
<dbReference type="InterPro" id="IPR011761">
    <property type="entry name" value="ATP-grasp"/>
</dbReference>
<dbReference type="HAMAP" id="MF_00047">
    <property type="entry name" value="Dala_Dala_lig"/>
    <property type="match status" value="1"/>
</dbReference>
<dbReference type="NCBIfam" id="NF002526">
    <property type="entry name" value="PRK01966.1-2"/>
    <property type="match status" value="1"/>
</dbReference>
<dbReference type="PANTHER" id="PTHR23132">
    <property type="entry name" value="D-ALANINE--D-ALANINE LIGASE"/>
    <property type="match status" value="1"/>
</dbReference>
<organism evidence="28 29">
    <name type="scientific">Bacillus thermozeamaize</name>
    <dbReference type="NCBI Taxonomy" id="230954"/>
    <lineage>
        <taxon>Bacteria</taxon>
        <taxon>Bacillati</taxon>
        <taxon>Bacillota</taxon>
        <taxon>Bacilli</taxon>
        <taxon>Bacillales</taxon>
        <taxon>Bacillaceae</taxon>
        <taxon>Bacillus</taxon>
    </lineage>
</organism>
<evidence type="ECO:0000259" key="27">
    <source>
        <dbReference type="PROSITE" id="PS50975"/>
    </source>
</evidence>
<comment type="pathway">
    <text evidence="18">Glycan biosynthesis.</text>
</comment>
<evidence type="ECO:0000256" key="22">
    <source>
        <dbReference type="HAMAP-Rule" id="MF_00047"/>
    </source>
</evidence>
<dbReference type="SUPFAM" id="SSF56059">
    <property type="entry name" value="Glutathione synthetase ATP-binding domain-like"/>
    <property type="match status" value="1"/>
</dbReference>
<dbReference type="AlphaFoldDB" id="A0A1Y3PHN8"/>
<dbReference type="PROSITE" id="PS50975">
    <property type="entry name" value="ATP_GRASP"/>
    <property type="match status" value="1"/>
</dbReference>
<dbReference type="NCBIfam" id="NF002528">
    <property type="entry name" value="PRK01966.1-4"/>
    <property type="match status" value="1"/>
</dbReference>
<evidence type="ECO:0000256" key="13">
    <source>
        <dbReference type="ARBA" id="ARBA00022960"/>
    </source>
</evidence>
<dbReference type="NCBIfam" id="NF002378">
    <property type="entry name" value="PRK01372.1"/>
    <property type="match status" value="1"/>
</dbReference>
<evidence type="ECO:0000256" key="12">
    <source>
        <dbReference type="ARBA" id="ARBA00022842"/>
    </source>
</evidence>
<keyword evidence="7 22" id="KW-0963">Cytoplasm</keyword>
<dbReference type="InterPro" id="IPR016185">
    <property type="entry name" value="PreATP-grasp_dom_sf"/>
</dbReference>
<comment type="catalytic activity">
    <reaction evidence="17 22">
        <text>2 D-alanine + ATP = D-alanyl-D-alanine + ADP + phosphate + H(+)</text>
        <dbReference type="Rhea" id="RHEA:11224"/>
        <dbReference type="ChEBI" id="CHEBI:15378"/>
        <dbReference type="ChEBI" id="CHEBI:30616"/>
        <dbReference type="ChEBI" id="CHEBI:43474"/>
        <dbReference type="ChEBI" id="CHEBI:57416"/>
        <dbReference type="ChEBI" id="CHEBI:57822"/>
        <dbReference type="ChEBI" id="CHEBI:456216"/>
        <dbReference type="EC" id="6.3.2.4"/>
    </reaction>
</comment>
<gene>
    <name evidence="22" type="primary">ddl</name>
    <name evidence="28" type="ORF">BAA01_15655</name>
</gene>
<comment type="similarity">
    <text evidence="5 22">Belongs to the D-alanine--D-alanine ligase family.</text>
</comment>
<evidence type="ECO:0000256" key="20">
    <source>
        <dbReference type="ARBA" id="ARBA00076288"/>
    </source>
</evidence>
<dbReference type="PROSITE" id="PS00843">
    <property type="entry name" value="DALA_DALA_LIGASE_1"/>
    <property type="match status" value="1"/>
</dbReference>
<evidence type="ECO:0000256" key="1">
    <source>
        <dbReference type="ARBA" id="ARBA00001936"/>
    </source>
</evidence>
<comment type="cofactor">
    <cofactor evidence="1">
        <name>Mn(2+)</name>
        <dbReference type="ChEBI" id="CHEBI:29035"/>
    </cofactor>
</comment>
<proteinExistence type="inferred from homology"/>
<feature type="binding site" evidence="25">
    <location>
        <position position="326"/>
    </location>
    <ligand>
        <name>Mg(2+)</name>
        <dbReference type="ChEBI" id="CHEBI:18420"/>
        <label>2</label>
    </ligand>
</feature>
<evidence type="ECO:0000256" key="3">
    <source>
        <dbReference type="ARBA" id="ARBA00004496"/>
    </source>
</evidence>
<dbReference type="FunFam" id="3.30.1490.20:FF:000007">
    <property type="entry name" value="D-alanine--D-alanine ligase"/>
    <property type="match status" value="1"/>
</dbReference>
<keyword evidence="14 22" id="KW-0573">Peptidoglycan synthesis</keyword>
<evidence type="ECO:0000256" key="16">
    <source>
        <dbReference type="ARBA" id="ARBA00023316"/>
    </source>
</evidence>
<evidence type="ECO:0000256" key="21">
    <source>
        <dbReference type="ARBA" id="ARBA00077154"/>
    </source>
</evidence>
<keyword evidence="16 22" id="KW-0961">Cell wall biogenesis/degradation</keyword>
<keyword evidence="13 22" id="KW-0133">Cell shape</keyword>
<dbReference type="SUPFAM" id="SSF52440">
    <property type="entry name" value="PreATP-grasp domain"/>
    <property type="match status" value="1"/>
</dbReference>
<dbReference type="GO" id="GO:0005524">
    <property type="term" value="F:ATP binding"/>
    <property type="evidence" value="ECO:0007669"/>
    <property type="project" value="UniProtKB-UniRule"/>
</dbReference>
<evidence type="ECO:0000313" key="28">
    <source>
        <dbReference type="EMBL" id="OUM86861.1"/>
    </source>
</evidence>
<evidence type="ECO:0000256" key="24">
    <source>
        <dbReference type="PIRSR" id="PIRSR039102-2"/>
    </source>
</evidence>
<evidence type="ECO:0000256" key="26">
    <source>
        <dbReference type="PROSITE-ProRule" id="PRU00409"/>
    </source>
</evidence>
<reference evidence="29" key="1">
    <citation type="submission" date="2016-06" db="EMBL/GenBank/DDBJ databases">
        <authorList>
            <person name="Nascimento L."/>
            <person name="Pereira R.V."/>
            <person name="Martins L.F."/>
            <person name="Quaggio R.B."/>
            <person name="Silva A.M."/>
            <person name="Setubal J.C."/>
        </authorList>
    </citation>
    <scope>NUCLEOTIDE SEQUENCE [LARGE SCALE GENOMIC DNA]</scope>
</reference>
<feature type="binding site" evidence="24">
    <location>
        <begin position="200"/>
        <end position="201"/>
    </location>
    <ligand>
        <name>ATP</name>
        <dbReference type="ChEBI" id="CHEBI:30616"/>
    </ligand>
</feature>
<feature type="active site" evidence="23">
    <location>
        <position position="200"/>
    </location>
</feature>
<feature type="binding site" evidence="25">
    <location>
        <position position="310"/>
    </location>
    <ligand>
        <name>Mg(2+)</name>
        <dbReference type="ChEBI" id="CHEBI:18420"/>
        <label>1</label>
    </ligand>
</feature>
<feature type="domain" description="ATP-grasp" evidence="27">
    <location>
        <begin position="151"/>
        <end position="357"/>
    </location>
</feature>
<comment type="pathway">
    <text evidence="4 22">Cell wall biogenesis; peptidoglycan biosynthesis.</text>
</comment>